<evidence type="ECO:0000259" key="4">
    <source>
        <dbReference type="PROSITE" id="PS51186"/>
    </source>
</evidence>
<dbReference type="InterPro" id="IPR016181">
    <property type="entry name" value="Acyl_CoA_acyltransferase"/>
</dbReference>
<dbReference type="Pfam" id="PF13302">
    <property type="entry name" value="Acetyltransf_3"/>
    <property type="match status" value="1"/>
</dbReference>
<evidence type="ECO:0000256" key="1">
    <source>
        <dbReference type="ARBA" id="ARBA00022679"/>
    </source>
</evidence>
<dbReference type="RefSeq" id="WP_374844623.1">
    <property type="nucleotide sequence ID" value="NZ_JBHEEI010000006.1"/>
</dbReference>
<keyword evidence="6" id="KW-1185">Reference proteome</keyword>
<proteinExistence type="inferred from homology"/>
<accession>A0ABN1GAG2</accession>
<comment type="similarity">
    <text evidence="3">Belongs to the acetyltransferase family. RimJ subfamily.</text>
</comment>
<dbReference type="SUPFAM" id="SSF55729">
    <property type="entry name" value="Acyl-CoA N-acyltransferases (Nat)"/>
    <property type="match status" value="1"/>
</dbReference>
<sequence length="187" mass="20258">MLDMTPPALKTSLLKHLPVSNAQLSLRAMKQADAAAYAAGTMDAAVKQFGHLPLEHYTPEIVSEMIYGSIADGLRSGDLAVLTIADTASDRFAGSLVLFDFTEQDAEIGYWVASDFRGQNIAYKTLMLAADYARALRLYQLRARTVTDNPASVHVLHKAGFAQTGLPEAETAPSGKTELILKFTLQL</sequence>
<protein>
    <submittedName>
        <fullName evidence="5">GNAT family N-acetyltransferase</fullName>
    </submittedName>
</protein>
<dbReference type="InterPro" id="IPR000182">
    <property type="entry name" value="GNAT_dom"/>
</dbReference>
<evidence type="ECO:0000313" key="5">
    <source>
        <dbReference type="EMBL" id="GAA0607270.1"/>
    </source>
</evidence>
<name>A0ABN1GAG2_9HYPH</name>
<dbReference type="InterPro" id="IPR051531">
    <property type="entry name" value="N-acetyltransferase"/>
</dbReference>
<dbReference type="Gene3D" id="3.40.630.30">
    <property type="match status" value="1"/>
</dbReference>
<dbReference type="PROSITE" id="PS51186">
    <property type="entry name" value="GNAT"/>
    <property type="match status" value="1"/>
</dbReference>
<evidence type="ECO:0000256" key="2">
    <source>
        <dbReference type="ARBA" id="ARBA00023315"/>
    </source>
</evidence>
<dbReference type="PANTHER" id="PTHR43792:SF8">
    <property type="entry name" value="[RIBOSOMAL PROTEIN US5]-ALANINE N-ACETYLTRANSFERASE"/>
    <property type="match status" value="1"/>
</dbReference>
<organism evidence="5 6">
    <name type="scientific">Paenochrobactrum glaciei</name>
    <dbReference type="NCBI Taxonomy" id="486407"/>
    <lineage>
        <taxon>Bacteria</taxon>
        <taxon>Pseudomonadati</taxon>
        <taxon>Pseudomonadota</taxon>
        <taxon>Alphaproteobacteria</taxon>
        <taxon>Hyphomicrobiales</taxon>
        <taxon>Brucellaceae</taxon>
        <taxon>Paenochrobactrum</taxon>
    </lineage>
</organism>
<keyword evidence="2" id="KW-0012">Acyltransferase</keyword>
<comment type="caution">
    <text evidence="5">The sequence shown here is derived from an EMBL/GenBank/DDBJ whole genome shotgun (WGS) entry which is preliminary data.</text>
</comment>
<keyword evidence="1" id="KW-0808">Transferase</keyword>
<reference evidence="5 6" key="1">
    <citation type="journal article" date="2019" name="Int. J. Syst. Evol. Microbiol.">
        <title>The Global Catalogue of Microorganisms (GCM) 10K type strain sequencing project: providing services to taxonomists for standard genome sequencing and annotation.</title>
        <authorList>
            <consortium name="The Broad Institute Genomics Platform"/>
            <consortium name="The Broad Institute Genome Sequencing Center for Infectious Disease"/>
            <person name="Wu L."/>
            <person name="Ma J."/>
        </authorList>
    </citation>
    <scope>NUCLEOTIDE SEQUENCE [LARGE SCALE GENOMIC DNA]</scope>
    <source>
        <strain evidence="5 6">JCM 15115</strain>
    </source>
</reference>
<feature type="domain" description="N-acetyltransferase" evidence="4">
    <location>
        <begin position="24"/>
        <end position="186"/>
    </location>
</feature>
<dbReference type="PANTHER" id="PTHR43792">
    <property type="entry name" value="GNAT FAMILY, PUTATIVE (AFU_ORTHOLOGUE AFUA_3G00765)-RELATED-RELATED"/>
    <property type="match status" value="1"/>
</dbReference>
<gene>
    <name evidence="5" type="ORF">GCM10008943_23530</name>
</gene>
<evidence type="ECO:0000256" key="3">
    <source>
        <dbReference type="ARBA" id="ARBA00038502"/>
    </source>
</evidence>
<dbReference type="EMBL" id="BAAADE010000004">
    <property type="protein sequence ID" value="GAA0607270.1"/>
    <property type="molecule type" value="Genomic_DNA"/>
</dbReference>
<dbReference type="Proteomes" id="UP001424441">
    <property type="component" value="Unassembled WGS sequence"/>
</dbReference>
<evidence type="ECO:0000313" key="6">
    <source>
        <dbReference type="Proteomes" id="UP001424441"/>
    </source>
</evidence>